<dbReference type="Gramene" id="ESW29704">
    <property type="protein sequence ID" value="ESW29704"/>
    <property type="gene ID" value="PHAVU_002G091800g"/>
</dbReference>
<reference evidence="7" key="1">
    <citation type="journal article" date="2014" name="Nat. Genet.">
        <title>A reference genome for common bean and genome-wide analysis of dual domestications.</title>
        <authorList>
            <person name="Schmutz J."/>
            <person name="McClean P.E."/>
            <person name="Mamidi S."/>
            <person name="Wu G.A."/>
            <person name="Cannon S.B."/>
            <person name="Grimwood J."/>
            <person name="Jenkins J."/>
            <person name="Shu S."/>
            <person name="Song Q."/>
            <person name="Chavarro C."/>
            <person name="Torres-Torres M."/>
            <person name="Geffroy V."/>
            <person name="Moghaddam S.M."/>
            <person name="Gao D."/>
            <person name="Abernathy B."/>
            <person name="Barry K."/>
            <person name="Blair M."/>
            <person name="Brick M.A."/>
            <person name="Chovatia M."/>
            <person name="Gepts P."/>
            <person name="Goodstein D.M."/>
            <person name="Gonzales M."/>
            <person name="Hellsten U."/>
            <person name="Hyten D.L."/>
            <person name="Jia G."/>
            <person name="Kelly J.D."/>
            <person name="Kudrna D."/>
            <person name="Lee R."/>
            <person name="Richard M.M."/>
            <person name="Miklas P.N."/>
            <person name="Osorno J.M."/>
            <person name="Rodrigues J."/>
            <person name="Thareau V."/>
            <person name="Urrea C.A."/>
            <person name="Wang M."/>
            <person name="Yu Y."/>
            <person name="Zhang M."/>
            <person name="Wing R.A."/>
            <person name="Cregan P.B."/>
            <person name="Rokhsar D.S."/>
            <person name="Jackson S.A."/>
        </authorList>
    </citation>
    <scope>NUCLEOTIDE SEQUENCE [LARGE SCALE GENOMIC DNA]</scope>
    <source>
        <strain evidence="7">cv. G19833</strain>
    </source>
</reference>
<dbReference type="Proteomes" id="UP000000226">
    <property type="component" value="Chromosome 2"/>
</dbReference>
<dbReference type="SUPFAM" id="SSF55931">
    <property type="entry name" value="Glutamine synthetase/guanido kinase"/>
    <property type="match status" value="1"/>
</dbReference>
<evidence type="ECO:0000256" key="4">
    <source>
        <dbReference type="ARBA" id="ARBA00022917"/>
    </source>
</evidence>
<keyword evidence="4" id="KW-0648">Protein biosynthesis</keyword>
<dbReference type="GO" id="GO:0070681">
    <property type="term" value="P:glutaminyl-tRNAGln biosynthesis via transamidation"/>
    <property type="evidence" value="ECO:0007669"/>
    <property type="project" value="TreeGrafter"/>
</dbReference>
<dbReference type="InterPro" id="IPR006075">
    <property type="entry name" value="Asn/Gln-tRNA_Trfase_suB/E_cat"/>
</dbReference>
<dbReference type="GO" id="GO:0050567">
    <property type="term" value="F:glutaminyl-tRNA synthase (glutamine-hydrolyzing) activity"/>
    <property type="evidence" value="ECO:0007669"/>
    <property type="project" value="TreeGrafter"/>
</dbReference>
<evidence type="ECO:0000256" key="1">
    <source>
        <dbReference type="ARBA" id="ARBA00022598"/>
    </source>
</evidence>
<dbReference type="OrthoDB" id="1722066at2759"/>
<dbReference type="STRING" id="3885.V7CHX0"/>
<dbReference type="Pfam" id="PF02934">
    <property type="entry name" value="GatB_N"/>
    <property type="match status" value="1"/>
</dbReference>
<dbReference type="EMBL" id="CM002289">
    <property type="protein sequence ID" value="ESW29704.1"/>
    <property type="molecule type" value="Genomic_DNA"/>
</dbReference>
<dbReference type="SMR" id="V7CHX0"/>
<keyword evidence="1" id="KW-0436">Ligase</keyword>
<dbReference type="AlphaFoldDB" id="V7CHX0"/>
<feature type="domain" description="Aspartyl/Glutamyl-tRNA(Gln) amidotransferase subunit B/E catalytic" evidence="5">
    <location>
        <begin position="1"/>
        <end position="108"/>
    </location>
</feature>
<dbReference type="PANTHER" id="PTHR11659">
    <property type="entry name" value="GLUTAMYL-TRNA GLN AMIDOTRANSFERASE SUBUNIT B MITOCHONDRIAL AND PROKARYOTIC PET112-RELATED"/>
    <property type="match status" value="1"/>
</dbReference>
<dbReference type="InterPro" id="IPR014746">
    <property type="entry name" value="Gln_synth/guanido_kin_cat_dom"/>
</dbReference>
<evidence type="ECO:0000313" key="7">
    <source>
        <dbReference type="Proteomes" id="UP000000226"/>
    </source>
</evidence>
<organism evidence="6 7">
    <name type="scientific">Phaseolus vulgaris</name>
    <name type="common">Kidney bean</name>
    <name type="synonym">French bean</name>
    <dbReference type="NCBI Taxonomy" id="3885"/>
    <lineage>
        <taxon>Eukaryota</taxon>
        <taxon>Viridiplantae</taxon>
        <taxon>Streptophyta</taxon>
        <taxon>Embryophyta</taxon>
        <taxon>Tracheophyta</taxon>
        <taxon>Spermatophyta</taxon>
        <taxon>Magnoliopsida</taxon>
        <taxon>eudicotyledons</taxon>
        <taxon>Gunneridae</taxon>
        <taxon>Pentapetalae</taxon>
        <taxon>rosids</taxon>
        <taxon>fabids</taxon>
        <taxon>Fabales</taxon>
        <taxon>Fabaceae</taxon>
        <taxon>Papilionoideae</taxon>
        <taxon>50 kb inversion clade</taxon>
        <taxon>NPAAA clade</taxon>
        <taxon>indigoferoid/millettioid clade</taxon>
        <taxon>Phaseoleae</taxon>
        <taxon>Phaseolus</taxon>
    </lineage>
</organism>
<dbReference type="GO" id="GO:0005524">
    <property type="term" value="F:ATP binding"/>
    <property type="evidence" value="ECO:0007669"/>
    <property type="project" value="UniProtKB-KW"/>
</dbReference>
<sequence>MRNDIEVAKYATELQRLVRYLGVSNGNMQEGPLRCDVNVSIRPIGQSNFGTKVQLHSQGQEDQIVQETWLWEEGSQRTITMRKMEGLADYQYFPEADLPVVILAQEYVDDIINLYQSFQKLSGEDMSIWV</sequence>
<evidence type="ECO:0000313" key="6">
    <source>
        <dbReference type="EMBL" id="ESW29704.1"/>
    </source>
</evidence>
<keyword evidence="3" id="KW-0067">ATP-binding</keyword>
<gene>
    <name evidence="6" type="ORF">PHAVU_002G091800g</name>
</gene>
<evidence type="ECO:0000259" key="5">
    <source>
        <dbReference type="Pfam" id="PF02934"/>
    </source>
</evidence>
<dbReference type="GO" id="GO:0006412">
    <property type="term" value="P:translation"/>
    <property type="evidence" value="ECO:0007669"/>
    <property type="project" value="UniProtKB-KW"/>
</dbReference>
<evidence type="ECO:0000256" key="2">
    <source>
        <dbReference type="ARBA" id="ARBA00022741"/>
    </source>
</evidence>
<dbReference type="PANTHER" id="PTHR11659:SF0">
    <property type="entry name" value="GLUTAMYL-TRNA(GLN) AMIDOTRANSFERASE SUBUNIT B, MITOCHONDRIAL"/>
    <property type="match status" value="1"/>
</dbReference>
<name>V7CHX0_PHAVU</name>
<dbReference type="InterPro" id="IPR017959">
    <property type="entry name" value="Asn/Gln-tRNA_amidoTrfase_suB/E"/>
</dbReference>
<protein>
    <recommendedName>
        <fullName evidence="5">Aspartyl/Glutamyl-tRNA(Gln) amidotransferase subunit B/E catalytic domain-containing protein</fullName>
    </recommendedName>
</protein>
<evidence type="ECO:0000256" key="3">
    <source>
        <dbReference type="ARBA" id="ARBA00022840"/>
    </source>
</evidence>
<keyword evidence="7" id="KW-1185">Reference proteome</keyword>
<dbReference type="eggNOG" id="KOG2438">
    <property type="taxonomic scope" value="Eukaryota"/>
</dbReference>
<accession>V7CHX0</accession>
<keyword evidence="2" id="KW-0547">Nucleotide-binding</keyword>
<proteinExistence type="predicted"/>